<feature type="chain" id="PRO_5038359335" evidence="2">
    <location>
        <begin position="23"/>
        <end position="527"/>
    </location>
</feature>
<protein>
    <submittedName>
        <fullName evidence="4">Extracellular solute-binding protein</fullName>
    </submittedName>
</protein>
<dbReference type="Pfam" id="PF12010">
    <property type="entry name" value="DUF3502"/>
    <property type="match status" value="1"/>
</dbReference>
<evidence type="ECO:0000313" key="5">
    <source>
        <dbReference type="Proteomes" id="UP000282076"/>
    </source>
</evidence>
<dbReference type="InterPro" id="IPR006059">
    <property type="entry name" value="SBP"/>
</dbReference>
<dbReference type="Gene3D" id="3.40.190.10">
    <property type="entry name" value="Periplasmic binding protein-like II"/>
    <property type="match status" value="2"/>
</dbReference>
<dbReference type="InterPro" id="IPR050490">
    <property type="entry name" value="Bact_solute-bd_prot1"/>
</dbReference>
<dbReference type="SUPFAM" id="SSF53850">
    <property type="entry name" value="Periplasmic binding protein-like II"/>
    <property type="match status" value="1"/>
</dbReference>
<feature type="region of interest" description="Disordered" evidence="1">
    <location>
        <begin position="28"/>
        <end position="57"/>
    </location>
</feature>
<dbReference type="PROSITE" id="PS51257">
    <property type="entry name" value="PROKAR_LIPOPROTEIN"/>
    <property type="match status" value="1"/>
</dbReference>
<proteinExistence type="predicted"/>
<dbReference type="OrthoDB" id="1988587at2"/>
<dbReference type="PANTHER" id="PTHR43649">
    <property type="entry name" value="ARABINOSE-BINDING PROTEIN-RELATED"/>
    <property type="match status" value="1"/>
</dbReference>
<name>A0A494XXJ5_9BACL</name>
<sequence>MRRQRSFMFGIMAVLALSVVMAGCSGSKAKNSSSPSQTESANPSATSSSSESAGNVDTSEPITLKYYLIGDEQKDSKAVWDEINKKLKAEINTTIEPVIIPWADVPQKYPLIFASGEDFDMVWTGNWQNYADIASKGGFMEITDEMIDKYVPKAKDELPAASFKQARVGGKLYMIPFAEKTSDNETVMIRGDLREKYNLPPINGLQDLLNYCEAIVKNEKGIIPIADEGPNNKDFANAVLMNMNHWLPVSGTPNLAFDFTDDNPTIFSMYDKPEFLAFENQMQEYKKKGYFSKSALTTNSPRAQEFKAGRGAVAFGNLNDMVAMYQEVNNTHPEWKLELANADWGGKIAAQPSIVHGTAIHAGSKHADRVLMAVQLLSFNEDYNRLVNYGILDKNYKVTADNAYQPLNSDYVGTNYSAWAFRGKYLLKPAGAFPNYDEVLKYQIDNMVTSPLVAFSLVTTDIKPELATANDIASSKVNVLTYGPARSPEDTKKAIDDIVAAMKKVGSDKVISETENQVKQYLEDYNK</sequence>
<dbReference type="AlphaFoldDB" id="A0A494XXJ5"/>
<feature type="compositionally biased region" description="Low complexity" evidence="1">
    <location>
        <begin position="28"/>
        <end position="53"/>
    </location>
</feature>
<reference evidence="4 5" key="1">
    <citation type="submission" date="2018-10" db="EMBL/GenBank/DDBJ databases">
        <title>Cohnella sp. M2MS4P-1, whole genome shotgun sequence.</title>
        <authorList>
            <person name="Tuo L."/>
        </authorList>
    </citation>
    <scope>NUCLEOTIDE SEQUENCE [LARGE SCALE GENOMIC DNA]</scope>
    <source>
        <strain evidence="4 5">M2MS4P-1</strain>
    </source>
</reference>
<dbReference type="PANTHER" id="PTHR43649:SF17">
    <property type="entry name" value="ABC TRANSPORTER SOLUTE BINDING PROTEIN-SUGAR TRANSPORT"/>
    <property type="match status" value="1"/>
</dbReference>
<dbReference type="InterPro" id="IPR022627">
    <property type="entry name" value="DUF3502"/>
</dbReference>
<organism evidence="4 5">
    <name type="scientific">Cohnella endophytica</name>
    <dbReference type="NCBI Taxonomy" id="2419778"/>
    <lineage>
        <taxon>Bacteria</taxon>
        <taxon>Bacillati</taxon>
        <taxon>Bacillota</taxon>
        <taxon>Bacilli</taxon>
        <taxon>Bacillales</taxon>
        <taxon>Paenibacillaceae</taxon>
        <taxon>Cohnella</taxon>
    </lineage>
</organism>
<comment type="caution">
    <text evidence="4">The sequence shown here is derived from an EMBL/GenBank/DDBJ whole genome shotgun (WGS) entry which is preliminary data.</text>
</comment>
<keyword evidence="5" id="KW-1185">Reference proteome</keyword>
<keyword evidence="2" id="KW-0732">Signal</keyword>
<evidence type="ECO:0000256" key="1">
    <source>
        <dbReference type="SAM" id="MobiDB-lite"/>
    </source>
</evidence>
<dbReference type="EMBL" id="RBZM01000005">
    <property type="protein sequence ID" value="RKP54444.1"/>
    <property type="molecule type" value="Genomic_DNA"/>
</dbReference>
<dbReference type="Pfam" id="PF01547">
    <property type="entry name" value="SBP_bac_1"/>
    <property type="match status" value="1"/>
</dbReference>
<feature type="signal peptide" evidence="2">
    <location>
        <begin position="1"/>
        <end position="22"/>
    </location>
</feature>
<dbReference type="RefSeq" id="WP_120977549.1">
    <property type="nucleotide sequence ID" value="NZ_RBZM01000005.1"/>
</dbReference>
<evidence type="ECO:0000259" key="3">
    <source>
        <dbReference type="Pfam" id="PF12010"/>
    </source>
</evidence>
<feature type="domain" description="DUF3502" evidence="3">
    <location>
        <begin position="452"/>
        <end position="522"/>
    </location>
</feature>
<gene>
    <name evidence="4" type="ORF">D7Z26_13935</name>
</gene>
<dbReference type="Proteomes" id="UP000282076">
    <property type="component" value="Unassembled WGS sequence"/>
</dbReference>
<accession>A0A494XXJ5</accession>
<evidence type="ECO:0000313" key="4">
    <source>
        <dbReference type="EMBL" id="RKP54444.1"/>
    </source>
</evidence>
<evidence type="ECO:0000256" key="2">
    <source>
        <dbReference type="SAM" id="SignalP"/>
    </source>
</evidence>